<feature type="domain" description="HTH araC/xylS-type" evidence="4">
    <location>
        <begin position="210"/>
        <end position="308"/>
    </location>
</feature>
<evidence type="ECO:0000313" key="6">
    <source>
        <dbReference type="Proteomes" id="UP000637423"/>
    </source>
</evidence>
<dbReference type="InterPro" id="IPR050204">
    <property type="entry name" value="AraC_XylS_family_regulators"/>
</dbReference>
<evidence type="ECO:0000256" key="2">
    <source>
        <dbReference type="ARBA" id="ARBA00023125"/>
    </source>
</evidence>
<proteinExistence type="predicted"/>
<keyword evidence="2" id="KW-0238">DNA-binding</keyword>
<sequence length="311" mass="33493">MDPLDDVFAAMRVQSAVYARLETRAPWGLSLAGGQSARFGLVVRGSCLLQVEGRAGTISLTAGDCYVLAGGSPYVLCDDLKTPRVSCVQAVRDKVGGVVELGAVDTTGKAIGTQATIICGWFSFDEASAQPLTDLIPPVLHVRMDQARSNTLQASLQLLAMETAEPDMGSGIVVSRLADIIFVHAIRAHIANAGNDDMGWLTALADKKLGAALRAMHKDMAHNWTVESLAKAAGLSRSGFALRFKEKVGESPLEYLTRWRMFKAGCLLRQHDKSLGEIADLVGYESDVAFNKAFKRVKGVPPGEYRRNSLQ</sequence>
<evidence type="ECO:0000259" key="4">
    <source>
        <dbReference type="PROSITE" id="PS01124"/>
    </source>
</evidence>
<name>A0A916XHC3_9BURK</name>
<keyword evidence="6" id="KW-1185">Reference proteome</keyword>
<accession>A0A916XHC3</accession>
<organism evidence="5 6">
    <name type="scientific">Undibacterium terreum</name>
    <dbReference type="NCBI Taxonomy" id="1224302"/>
    <lineage>
        <taxon>Bacteria</taxon>
        <taxon>Pseudomonadati</taxon>
        <taxon>Pseudomonadota</taxon>
        <taxon>Betaproteobacteria</taxon>
        <taxon>Burkholderiales</taxon>
        <taxon>Oxalobacteraceae</taxon>
        <taxon>Undibacterium</taxon>
    </lineage>
</organism>
<reference evidence="5" key="2">
    <citation type="submission" date="2020-09" db="EMBL/GenBank/DDBJ databases">
        <authorList>
            <person name="Sun Q."/>
            <person name="Zhou Y."/>
        </authorList>
    </citation>
    <scope>NUCLEOTIDE SEQUENCE</scope>
    <source>
        <strain evidence="5">CGMCC 1.10998</strain>
    </source>
</reference>
<keyword evidence="3" id="KW-0804">Transcription</keyword>
<dbReference type="InterPro" id="IPR032783">
    <property type="entry name" value="AraC_lig"/>
</dbReference>
<keyword evidence="1" id="KW-0805">Transcription regulation</keyword>
<dbReference type="PANTHER" id="PTHR46796:SF7">
    <property type="entry name" value="ARAC FAMILY TRANSCRIPTIONAL REGULATOR"/>
    <property type="match status" value="1"/>
</dbReference>
<dbReference type="Pfam" id="PF12833">
    <property type="entry name" value="HTH_18"/>
    <property type="match status" value="1"/>
</dbReference>
<dbReference type="PROSITE" id="PS01124">
    <property type="entry name" value="HTH_ARAC_FAMILY_2"/>
    <property type="match status" value="1"/>
</dbReference>
<dbReference type="InterPro" id="IPR009057">
    <property type="entry name" value="Homeodomain-like_sf"/>
</dbReference>
<evidence type="ECO:0000313" key="5">
    <source>
        <dbReference type="EMBL" id="GGC70493.1"/>
    </source>
</evidence>
<gene>
    <name evidence="5" type="ORF">GCM10011396_16980</name>
</gene>
<dbReference type="Proteomes" id="UP000637423">
    <property type="component" value="Unassembled WGS sequence"/>
</dbReference>
<dbReference type="InterPro" id="IPR018060">
    <property type="entry name" value="HTH_AraC"/>
</dbReference>
<dbReference type="AlphaFoldDB" id="A0A916XHC3"/>
<dbReference type="Gene3D" id="1.10.10.60">
    <property type="entry name" value="Homeodomain-like"/>
    <property type="match status" value="2"/>
</dbReference>
<comment type="caution">
    <text evidence="5">The sequence shown here is derived from an EMBL/GenBank/DDBJ whole genome shotgun (WGS) entry which is preliminary data.</text>
</comment>
<dbReference type="Pfam" id="PF12852">
    <property type="entry name" value="Cupin_6"/>
    <property type="match status" value="1"/>
</dbReference>
<evidence type="ECO:0000256" key="3">
    <source>
        <dbReference type="ARBA" id="ARBA00023163"/>
    </source>
</evidence>
<dbReference type="GO" id="GO:0003700">
    <property type="term" value="F:DNA-binding transcription factor activity"/>
    <property type="evidence" value="ECO:0007669"/>
    <property type="project" value="InterPro"/>
</dbReference>
<dbReference type="SUPFAM" id="SSF46689">
    <property type="entry name" value="Homeodomain-like"/>
    <property type="match status" value="2"/>
</dbReference>
<dbReference type="SMART" id="SM00342">
    <property type="entry name" value="HTH_ARAC"/>
    <property type="match status" value="1"/>
</dbReference>
<dbReference type="EMBL" id="BMED01000001">
    <property type="protein sequence ID" value="GGC70493.1"/>
    <property type="molecule type" value="Genomic_DNA"/>
</dbReference>
<dbReference type="RefSeq" id="WP_188565470.1">
    <property type="nucleotide sequence ID" value="NZ_BMED01000001.1"/>
</dbReference>
<dbReference type="PANTHER" id="PTHR46796">
    <property type="entry name" value="HTH-TYPE TRANSCRIPTIONAL ACTIVATOR RHAS-RELATED"/>
    <property type="match status" value="1"/>
</dbReference>
<protein>
    <submittedName>
        <fullName evidence="5">AraC family transcriptional regulator</fullName>
    </submittedName>
</protein>
<dbReference type="GO" id="GO:0043565">
    <property type="term" value="F:sequence-specific DNA binding"/>
    <property type="evidence" value="ECO:0007669"/>
    <property type="project" value="InterPro"/>
</dbReference>
<reference evidence="5" key="1">
    <citation type="journal article" date="2014" name="Int. J. Syst. Evol. Microbiol.">
        <title>Complete genome sequence of Corynebacterium casei LMG S-19264T (=DSM 44701T), isolated from a smear-ripened cheese.</title>
        <authorList>
            <consortium name="US DOE Joint Genome Institute (JGI-PGF)"/>
            <person name="Walter F."/>
            <person name="Albersmeier A."/>
            <person name="Kalinowski J."/>
            <person name="Ruckert C."/>
        </authorList>
    </citation>
    <scope>NUCLEOTIDE SEQUENCE</scope>
    <source>
        <strain evidence="5">CGMCC 1.10998</strain>
    </source>
</reference>
<evidence type="ECO:0000256" key="1">
    <source>
        <dbReference type="ARBA" id="ARBA00023015"/>
    </source>
</evidence>